<sequence>MATTPNPNHTHDSHFLKSSLQKTSLATFQNHLDTYGTLISPASKLQGSNPIPWPQNPTIHFSTPQHIHPFPSQGRRVYTNRAVVHQPKPAKAEHQLGNNYPSDKEGKVDRTGIFV</sequence>
<protein>
    <submittedName>
        <fullName evidence="2">Uncharacterized protein</fullName>
    </submittedName>
</protein>
<accession>A0AAQ3S8I1</accession>
<name>A0AAQ3S8I1_VIGMU</name>
<proteinExistence type="predicted"/>
<gene>
    <name evidence="2" type="ORF">V8G54_001743</name>
</gene>
<evidence type="ECO:0000313" key="2">
    <source>
        <dbReference type="EMBL" id="WVZ23199.1"/>
    </source>
</evidence>
<dbReference type="AlphaFoldDB" id="A0AAQ3S8I1"/>
<evidence type="ECO:0000256" key="1">
    <source>
        <dbReference type="SAM" id="MobiDB-lite"/>
    </source>
</evidence>
<dbReference type="EMBL" id="CP144700">
    <property type="protein sequence ID" value="WVZ23199.1"/>
    <property type="molecule type" value="Genomic_DNA"/>
</dbReference>
<feature type="region of interest" description="Disordered" evidence="1">
    <location>
        <begin position="87"/>
        <end position="108"/>
    </location>
</feature>
<reference evidence="2 3" key="1">
    <citation type="journal article" date="2023" name="Life. Sci Alliance">
        <title>Evolutionary insights into 3D genome organization and epigenetic landscape of Vigna mungo.</title>
        <authorList>
            <person name="Junaid A."/>
            <person name="Singh B."/>
            <person name="Bhatia S."/>
        </authorList>
    </citation>
    <scope>NUCLEOTIDE SEQUENCE [LARGE SCALE GENOMIC DNA]</scope>
    <source>
        <strain evidence="2">Urdbean</strain>
    </source>
</reference>
<organism evidence="2 3">
    <name type="scientific">Vigna mungo</name>
    <name type="common">Black gram</name>
    <name type="synonym">Phaseolus mungo</name>
    <dbReference type="NCBI Taxonomy" id="3915"/>
    <lineage>
        <taxon>Eukaryota</taxon>
        <taxon>Viridiplantae</taxon>
        <taxon>Streptophyta</taxon>
        <taxon>Embryophyta</taxon>
        <taxon>Tracheophyta</taxon>
        <taxon>Spermatophyta</taxon>
        <taxon>Magnoliopsida</taxon>
        <taxon>eudicotyledons</taxon>
        <taxon>Gunneridae</taxon>
        <taxon>Pentapetalae</taxon>
        <taxon>rosids</taxon>
        <taxon>fabids</taxon>
        <taxon>Fabales</taxon>
        <taxon>Fabaceae</taxon>
        <taxon>Papilionoideae</taxon>
        <taxon>50 kb inversion clade</taxon>
        <taxon>NPAAA clade</taxon>
        <taxon>indigoferoid/millettioid clade</taxon>
        <taxon>Phaseoleae</taxon>
        <taxon>Vigna</taxon>
    </lineage>
</organism>
<keyword evidence="3" id="KW-1185">Reference proteome</keyword>
<dbReference type="Proteomes" id="UP001374535">
    <property type="component" value="Chromosome 1"/>
</dbReference>
<evidence type="ECO:0000313" key="3">
    <source>
        <dbReference type="Proteomes" id="UP001374535"/>
    </source>
</evidence>